<reference evidence="9 10" key="1">
    <citation type="submission" date="2019-07" db="EMBL/GenBank/DDBJ databases">
        <title>The pathways for chlorine oxyanion respiration interact through the shared metabolite chlorate.</title>
        <authorList>
            <person name="Barnum T.P."/>
            <person name="Cheng Y."/>
            <person name="Hill K.A."/>
            <person name="Lucas L.N."/>
            <person name="Carlson H.K."/>
            <person name="Coates J.D."/>
        </authorList>
    </citation>
    <scope>NUCLEOTIDE SEQUENCE [LARGE SCALE GENOMIC DNA]</scope>
    <source>
        <strain evidence="9 10">SFB-1</strain>
    </source>
</reference>
<dbReference type="Gene3D" id="3.90.1680.10">
    <property type="entry name" value="SOS response associated peptidase-like"/>
    <property type="match status" value="1"/>
</dbReference>
<evidence type="ECO:0000256" key="5">
    <source>
        <dbReference type="ARBA" id="ARBA00023124"/>
    </source>
</evidence>
<accession>A0A557S9N0</accession>
<evidence type="ECO:0000256" key="8">
    <source>
        <dbReference type="RuleBase" id="RU364100"/>
    </source>
</evidence>
<evidence type="ECO:0000256" key="6">
    <source>
        <dbReference type="ARBA" id="ARBA00023125"/>
    </source>
</evidence>
<keyword evidence="2 8" id="KW-0645">Protease</keyword>
<dbReference type="GO" id="GO:0016829">
    <property type="term" value="F:lyase activity"/>
    <property type="evidence" value="ECO:0007669"/>
    <property type="project" value="UniProtKB-KW"/>
</dbReference>
<dbReference type="PANTHER" id="PTHR13604:SF0">
    <property type="entry name" value="ABASIC SITE PROCESSING PROTEIN HMCES"/>
    <property type="match status" value="1"/>
</dbReference>
<sequence length="212" mass="23653">MCSNYRPVGNKDLPFFDVSSIEGDTPAGDVYPGSAAPLIYLPGDNAPRAAVMGTFGLLPFWAKEQSLARRTYNARSETVADKPSFRNAWRKRQLCIVPAMSIYEPCYETGKAVWWAIQRADGMPMALAGLWERKAWGEEMPSWSFTMLTVNANDHPVMGRFHKPSDEKRTTVILDGAQIERWLSASSEAQMRELLRPCDPDLLTTAPGRLGP</sequence>
<evidence type="ECO:0000256" key="4">
    <source>
        <dbReference type="ARBA" id="ARBA00022801"/>
    </source>
</evidence>
<evidence type="ECO:0000256" key="2">
    <source>
        <dbReference type="ARBA" id="ARBA00022670"/>
    </source>
</evidence>
<dbReference type="AlphaFoldDB" id="A0A557S9N0"/>
<keyword evidence="7" id="KW-0456">Lyase</keyword>
<keyword evidence="3" id="KW-0227">DNA damage</keyword>
<protein>
    <recommendedName>
        <fullName evidence="8">Abasic site processing protein</fullName>
        <ecNumber evidence="8">3.4.-.-</ecNumber>
    </recommendedName>
</protein>
<dbReference type="GO" id="GO:0008233">
    <property type="term" value="F:peptidase activity"/>
    <property type="evidence" value="ECO:0007669"/>
    <property type="project" value="UniProtKB-KW"/>
</dbReference>
<comment type="similarity">
    <text evidence="1 8">Belongs to the SOS response-associated peptidase family.</text>
</comment>
<evidence type="ECO:0000256" key="7">
    <source>
        <dbReference type="ARBA" id="ARBA00023239"/>
    </source>
</evidence>
<dbReference type="EMBL" id="VMNI01000016">
    <property type="protein sequence ID" value="TVO74123.1"/>
    <property type="molecule type" value="Genomic_DNA"/>
</dbReference>
<keyword evidence="5" id="KW-0190">Covalent protein-DNA linkage</keyword>
<evidence type="ECO:0000313" key="10">
    <source>
        <dbReference type="Proteomes" id="UP000318349"/>
    </source>
</evidence>
<dbReference type="GO" id="GO:0006508">
    <property type="term" value="P:proteolysis"/>
    <property type="evidence" value="ECO:0007669"/>
    <property type="project" value="UniProtKB-KW"/>
</dbReference>
<dbReference type="EC" id="3.4.-.-" evidence="8"/>
<keyword evidence="6" id="KW-0238">DNA-binding</keyword>
<dbReference type="GO" id="GO:0003697">
    <property type="term" value="F:single-stranded DNA binding"/>
    <property type="evidence" value="ECO:0007669"/>
    <property type="project" value="InterPro"/>
</dbReference>
<evidence type="ECO:0000313" key="9">
    <source>
        <dbReference type="EMBL" id="TVO74123.1"/>
    </source>
</evidence>
<dbReference type="InterPro" id="IPR003738">
    <property type="entry name" value="SRAP"/>
</dbReference>
<gene>
    <name evidence="9" type="ORF">FHP89_16000</name>
</gene>
<dbReference type="GO" id="GO:0106300">
    <property type="term" value="P:protein-DNA covalent cross-linking repair"/>
    <property type="evidence" value="ECO:0007669"/>
    <property type="project" value="InterPro"/>
</dbReference>
<comment type="caution">
    <text evidence="9">The sequence shown here is derived from an EMBL/GenBank/DDBJ whole genome shotgun (WGS) entry which is preliminary data.</text>
</comment>
<organism evidence="9 10">
    <name type="scientific">Denitromonas halophila</name>
    <dbReference type="NCBI Taxonomy" id="1629404"/>
    <lineage>
        <taxon>Bacteria</taxon>
        <taxon>Pseudomonadati</taxon>
        <taxon>Pseudomonadota</taxon>
        <taxon>Betaproteobacteria</taxon>
        <taxon>Rhodocyclales</taxon>
        <taxon>Zoogloeaceae</taxon>
        <taxon>Denitromonas</taxon>
    </lineage>
</organism>
<dbReference type="Proteomes" id="UP000318349">
    <property type="component" value="Unassembled WGS sequence"/>
</dbReference>
<dbReference type="InterPro" id="IPR036590">
    <property type="entry name" value="SRAP-like"/>
</dbReference>
<dbReference type="Pfam" id="PF02586">
    <property type="entry name" value="SRAP"/>
    <property type="match status" value="1"/>
</dbReference>
<name>A0A557S9N0_9RHOO</name>
<evidence type="ECO:0000256" key="1">
    <source>
        <dbReference type="ARBA" id="ARBA00008136"/>
    </source>
</evidence>
<proteinExistence type="inferred from homology"/>
<evidence type="ECO:0000256" key="3">
    <source>
        <dbReference type="ARBA" id="ARBA00022763"/>
    </source>
</evidence>
<dbReference type="SUPFAM" id="SSF143081">
    <property type="entry name" value="BB1717-like"/>
    <property type="match status" value="1"/>
</dbReference>
<keyword evidence="4 8" id="KW-0378">Hydrolase</keyword>
<dbReference type="PANTHER" id="PTHR13604">
    <property type="entry name" value="DC12-RELATED"/>
    <property type="match status" value="1"/>
</dbReference>